<dbReference type="InterPro" id="IPR050126">
    <property type="entry name" value="Ap4A_hydrolase"/>
</dbReference>
<dbReference type="eggNOG" id="COG0639">
    <property type="taxonomic scope" value="Bacteria"/>
</dbReference>
<dbReference type="Gene3D" id="3.60.21.10">
    <property type="match status" value="1"/>
</dbReference>
<dbReference type="InterPro" id="IPR004843">
    <property type="entry name" value="Calcineurin-like_PHP"/>
</dbReference>
<dbReference type="GO" id="GO:0008803">
    <property type="term" value="F:bis(5'-nucleosyl)-tetraphosphatase (symmetrical) activity"/>
    <property type="evidence" value="ECO:0007669"/>
    <property type="project" value="TreeGrafter"/>
</dbReference>
<dbReference type="Pfam" id="PF00149">
    <property type="entry name" value="Metallophos"/>
    <property type="match status" value="1"/>
</dbReference>
<dbReference type="GO" id="GO:0016791">
    <property type="term" value="F:phosphatase activity"/>
    <property type="evidence" value="ECO:0007669"/>
    <property type="project" value="TreeGrafter"/>
</dbReference>
<organism evidence="2 3">
    <name type="scientific">Roseivivax isoporae LMG 25204</name>
    <dbReference type="NCBI Taxonomy" id="1449351"/>
    <lineage>
        <taxon>Bacteria</taxon>
        <taxon>Pseudomonadati</taxon>
        <taxon>Pseudomonadota</taxon>
        <taxon>Alphaproteobacteria</taxon>
        <taxon>Rhodobacterales</taxon>
        <taxon>Roseobacteraceae</taxon>
        <taxon>Roseivivax</taxon>
    </lineage>
</organism>
<dbReference type="GO" id="GO:0110154">
    <property type="term" value="P:RNA decapping"/>
    <property type="evidence" value="ECO:0007669"/>
    <property type="project" value="TreeGrafter"/>
</dbReference>
<dbReference type="PRINTS" id="PR00114">
    <property type="entry name" value="STPHPHTASE"/>
</dbReference>
<dbReference type="PATRIC" id="fig|1449351.3.peg.488"/>
<dbReference type="OrthoDB" id="9807890at2"/>
<keyword evidence="3" id="KW-1185">Reference proteome</keyword>
<name>X7FED7_9RHOB</name>
<dbReference type="SUPFAM" id="SSF56300">
    <property type="entry name" value="Metallo-dependent phosphatases"/>
    <property type="match status" value="1"/>
</dbReference>
<dbReference type="InterPro" id="IPR006186">
    <property type="entry name" value="Ser/Thr-sp_prot-phosphatase"/>
</dbReference>
<dbReference type="CDD" id="cd00144">
    <property type="entry name" value="MPP_PPP_family"/>
    <property type="match status" value="1"/>
</dbReference>
<comment type="caution">
    <text evidence="2">The sequence shown here is derived from an EMBL/GenBank/DDBJ whole genome shotgun (WGS) entry which is preliminary data.</text>
</comment>
<dbReference type="RefSeq" id="WP_043766097.1">
    <property type="nucleotide sequence ID" value="NZ_JAME01000003.1"/>
</dbReference>
<feature type="domain" description="Calcineurin-like phosphoesterase" evidence="1">
    <location>
        <begin position="3"/>
        <end position="193"/>
    </location>
</feature>
<dbReference type="AlphaFoldDB" id="X7FED7"/>
<accession>X7FED7</accession>
<dbReference type="STRING" id="1449351.RISW2_12260"/>
<gene>
    <name evidence="2" type="ORF">RISW2_12260</name>
</gene>
<dbReference type="PANTHER" id="PTHR42850">
    <property type="entry name" value="METALLOPHOSPHOESTERASE"/>
    <property type="match status" value="1"/>
</dbReference>
<dbReference type="PANTHER" id="PTHR42850:SF4">
    <property type="entry name" value="ZINC-DEPENDENT ENDOPOLYPHOSPHATASE"/>
    <property type="match status" value="1"/>
</dbReference>
<evidence type="ECO:0000313" key="2">
    <source>
        <dbReference type="EMBL" id="ETX30436.1"/>
    </source>
</evidence>
<proteinExistence type="predicted"/>
<protein>
    <submittedName>
        <fullName evidence="2">Serine/threonine protein phosphatase</fullName>
    </submittedName>
</protein>
<sequence length="239" mass="26411">MDPIFAVGDIHGHLSELDRVLRLIDTDPEAGAPVVFLGDYIDRGPDSRGVLDRLIEGQRDGAPWITLAGNHDRFLRDFLDPDAPDDGRMRNWLSTNLGGVQTLASYGVTADRRMPLGALREEARTQVPDAHVEFLRTLRLMHVTGPQVFAHAGIRPGRSLDQQVERDLLWIREGFLEDRRDHGRLVVHGHTAVEGPAHFGNRLNLDGGTGFGRPLCAALILGRDAHLLTEAGRLRLGPL</sequence>
<dbReference type="Proteomes" id="UP000023430">
    <property type="component" value="Unassembled WGS sequence"/>
</dbReference>
<dbReference type="InterPro" id="IPR029052">
    <property type="entry name" value="Metallo-depent_PP-like"/>
</dbReference>
<dbReference type="GO" id="GO:0005737">
    <property type="term" value="C:cytoplasm"/>
    <property type="evidence" value="ECO:0007669"/>
    <property type="project" value="TreeGrafter"/>
</dbReference>
<evidence type="ECO:0000313" key="3">
    <source>
        <dbReference type="Proteomes" id="UP000023430"/>
    </source>
</evidence>
<evidence type="ECO:0000259" key="1">
    <source>
        <dbReference type="Pfam" id="PF00149"/>
    </source>
</evidence>
<dbReference type="EMBL" id="JAME01000003">
    <property type="protein sequence ID" value="ETX30436.1"/>
    <property type="molecule type" value="Genomic_DNA"/>
</dbReference>
<reference evidence="2 3" key="1">
    <citation type="submission" date="2014-01" db="EMBL/GenBank/DDBJ databases">
        <title>Roseivivax isoporae LMG 25204 Genome Sequencing.</title>
        <authorList>
            <person name="Lai Q."/>
            <person name="Li G."/>
            <person name="Shao Z."/>
        </authorList>
    </citation>
    <scope>NUCLEOTIDE SEQUENCE [LARGE SCALE GENOMIC DNA]</scope>
    <source>
        <strain evidence="2 3">LMG 25204</strain>
    </source>
</reference>